<proteinExistence type="predicted"/>
<sequence>MIFAGIEALRLGEVFGGARRRIILYAPPYGNFAANESVRQGLETALSRCGGTSLMACCLPLLSDDAWTREVMGLLRPQAGVEVIEKELAASRHFLHELQSLFGDRVELIEMPFRPSLPALIVDDSVYFGHFAHSPVLTPDGFWCVADVPVEALFAMARTGRVPEKTAREERAAFRIIAECAQALERGKRLDAKTVA</sequence>
<organism evidence="1 2">
    <name type="scientific">Pseudodesulfovibrio sediminis</name>
    <dbReference type="NCBI Taxonomy" id="2810563"/>
    <lineage>
        <taxon>Bacteria</taxon>
        <taxon>Pseudomonadati</taxon>
        <taxon>Thermodesulfobacteriota</taxon>
        <taxon>Desulfovibrionia</taxon>
        <taxon>Desulfovibrionales</taxon>
        <taxon>Desulfovibrionaceae</taxon>
    </lineage>
</organism>
<accession>A0ABN6ESE0</accession>
<dbReference type="RefSeq" id="WP_229595529.1">
    <property type="nucleotide sequence ID" value="NZ_AP024485.1"/>
</dbReference>
<gene>
    <name evidence="1" type="ORF">PSDVSF_13920</name>
</gene>
<name>A0ABN6ESE0_9BACT</name>
<evidence type="ECO:0000313" key="1">
    <source>
        <dbReference type="EMBL" id="BCS88150.1"/>
    </source>
</evidence>
<dbReference type="EMBL" id="AP024485">
    <property type="protein sequence ID" value="BCS88150.1"/>
    <property type="molecule type" value="Genomic_DNA"/>
</dbReference>
<keyword evidence="2" id="KW-1185">Reference proteome</keyword>
<reference evidence="1" key="1">
    <citation type="journal article" date="2022" name="Arch. Microbiol.">
        <title>Pseudodesulfovibrio sediminis sp. nov., a mesophilic and neutrophilic sulfate-reducing bacterium isolated from sediment of a brackish lake.</title>
        <authorList>
            <person name="Takahashi A."/>
            <person name="Kojima H."/>
            <person name="Watanabe M."/>
            <person name="Fukui M."/>
        </authorList>
    </citation>
    <scope>NUCLEOTIDE SEQUENCE</scope>
    <source>
        <strain evidence="1">SF6</strain>
    </source>
</reference>
<evidence type="ECO:0000313" key="2">
    <source>
        <dbReference type="Proteomes" id="UP001053296"/>
    </source>
</evidence>
<dbReference type="Proteomes" id="UP001053296">
    <property type="component" value="Chromosome"/>
</dbReference>
<protein>
    <submittedName>
        <fullName evidence="1">Uncharacterized protein</fullName>
    </submittedName>
</protein>